<feature type="region of interest" description="Disordered" evidence="1">
    <location>
        <begin position="1"/>
        <end position="143"/>
    </location>
</feature>
<organism evidence="2 3">
    <name type="scientific">Chenopodium quinoa</name>
    <name type="common">Quinoa</name>
    <dbReference type="NCBI Taxonomy" id="63459"/>
    <lineage>
        <taxon>Eukaryota</taxon>
        <taxon>Viridiplantae</taxon>
        <taxon>Streptophyta</taxon>
        <taxon>Embryophyta</taxon>
        <taxon>Tracheophyta</taxon>
        <taxon>Spermatophyta</taxon>
        <taxon>Magnoliopsida</taxon>
        <taxon>eudicotyledons</taxon>
        <taxon>Gunneridae</taxon>
        <taxon>Pentapetalae</taxon>
        <taxon>Caryophyllales</taxon>
        <taxon>Chenopodiaceae</taxon>
        <taxon>Chenopodioideae</taxon>
        <taxon>Atripliceae</taxon>
        <taxon>Chenopodium</taxon>
    </lineage>
</organism>
<evidence type="ECO:0000313" key="2">
    <source>
        <dbReference type="EnsemblPlants" id="AUR62002285-RA:cds"/>
    </source>
</evidence>
<feature type="compositionally biased region" description="Basic and acidic residues" evidence="1">
    <location>
        <begin position="17"/>
        <end position="35"/>
    </location>
</feature>
<dbReference type="EnsemblPlants" id="AUR62002285-RA">
    <property type="protein sequence ID" value="AUR62002285-RA:cds"/>
    <property type="gene ID" value="AUR62002285"/>
</dbReference>
<keyword evidence="3" id="KW-1185">Reference proteome</keyword>
<accession>A0A803KTC7</accession>
<reference evidence="2" key="2">
    <citation type="submission" date="2021-03" db="UniProtKB">
        <authorList>
            <consortium name="EnsemblPlants"/>
        </authorList>
    </citation>
    <scope>IDENTIFICATION</scope>
</reference>
<dbReference type="PANTHER" id="PTHR36707:SF1">
    <property type="entry name" value="T20M3.17 PROTEIN"/>
    <property type="match status" value="1"/>
</dbReference>
<evidence type="ECO:0000256" key="1">
    <source>
        <dbReference type="SAM" id="MobiDB-lite"/>
    </source>
</evidence>
<proteinExistence type="predicted"/>
<evidence type="ECO:0000313" key="3">
    <source>
        <dbReference type="Proteomes" id="UP000596660"/>
    </source>
</evidence>
<sequence length="723" mass="80117">MVVTERARSSTSSSTSSRKEKQGRSCEKESHELPKRKLVRKTSSISSPSTPSKKEKKRGSCLKDTPELLKGKLAPRANSFSSPLSPSKRKGILNMSSQKDINNEPPKEKLVRKASSLSSSSNSSTREQRSLSTSTPEKNRRSTALIKSRIKELGPICKRRKEILSSIKLEEDIDVYLDKQIEDEGKANPDDCLWLSSGSMSPQEFGLFMSALDPCLDEWVLSFLPRSSRTPKAFDGSKVINPVCQANLLGGVEKEEVTYEANGSALERSQSIDSSCSSLLALSTSNNSSFWNMDRTGVWVSLINLDGEDTKFISDMDSQVDELESNFPSPNYESNWDSYFSDVGVSSSAKSTTQESASQSEWSSDLLSDSMDWEMESDDPIFWPYGVDCDWDQKDLDSFSVSPRKGVYKIRFKSGEDSSVTPDSIRFRLQGRNGKRIVFMSGLSASKMIAFKKGCRKNATTAAGATRGKICSKIGKRANRFKRRVPPILEDDLEGMSPKETPKESLKKGSNSSDMDLSECTDDWGDEMDNDGPLFWPTDQKTADWDVTWDSFNISPRKNTQLTTDLSSPKGGFAISSSVRLKFCPKKVKSKTVPSTKSSLGTSKSFKFKSISQKTNVAAAGRSLVVIVPGKRISMFKSSNMFFKHGSHGKKKRDMPLKVGKSVEEFIRLVSIIGMNKMFPGNELAAENLPIETLVGLGEFDGHEGVDMEFEDDEFSLEECTKG</sequence>
<reference evidence="2" key="1">
    <citation type="journal article" date="2017" name="Nature">
        <title>The genome of Chenopodium quinoa.</title>
        <authorList>
            <person name="Jarvis D.E."/>
            <person name="Ho Y.S."/>
            <person name="Lightfoot D.J."/>
            <person name="Schmoeckel S.M."/>
            <person name="Li B."/>
            <person name="Borm T.J.A."/>
            <person name="Ohyanagi H."/>
            <person name="Mineta K."/>
            <person name="Michell C.T."/>
            <person name="Saber N."/>
            <person name="Kharbatia N.M."/>
            <person name="Rupper R.R."/>
            <person name="Sharp A.R."/>
            <person name="Dally N."/>
            <person name="Boughton B.A."/>
            <person name="Woo Y.H."/>
            <person name="Gao G."/>
            <person name="Schijlen E.G.W.M."/>
            <person name="Guo X."/>
            <person name="Momin A.A."/>
            <person name="Negrao S."/>
            <person name="Al-Babili S."/>
            <person name="Gehring C."/>
            <person name="Roessner U."/>
            <person name="Jung C."/>
            <person name="Murphy K."/>
            <person name="Arold S.T."/>
            <person name="Gojobori T."/>
            <person name="van der Linden C.G."/>
            <person name="van Loo E.N."/>
            <person name="Jellen E.N."/>
            <person name="Maughan P.J."/>
            <person name="Tester M."/>
        </authorList>
    </citation>
    <scope>NUCLEOTIDE SEQUENCE [LARGE SCALE GENOMIC DNA]</scope>
    <source>
        <strain evidence="2">cv. PI 614886</strain>
    </source>
</reference>
<feature type="region of interest" description="Disordered" evidence="1">
    <location>
        <begin position="489"/>
        <end position="517"/>
    </location>
</feature>
<feature type="compositionally biased region" description="Low complexity" evidence="1">
    <location>
        <begin position="41"/>
        <end position="51"/>
    </location>
</feature>
<dbReference type="Gramene" id="AUR62002285-RA">
    <property type="protein sequence ID" value="AUR62002285-RA:cds"/>
    <property type="gene ID" value="AUR62002285"/>
</dbReference>
<dbReference type="AlphaFoldDB" id="A0A803KTC7"/>
<dbReference type="PANTHER" id="PTHR36707">
    <property type="entry name" value="T20M3.17 PROTEIN"/>
    <property type="match status" value="1"/>
</dbReference>
<dbReference type="Proteomes" id="UP000596660">
    <property type="component" value="Unplaced"/>
</dbReference>
<protein>
    <submittedName>
        <fullName evidence="2">Uncharacterized protein</fullName>
    </submittedName>
</protein>
<name>A0A803KTC7_CHEQI</name>
<feature type="compositionally biased region" description="Basic and acidic residues" evidence="1">
    <location>
        <begin position="101"/>
        <end position="111"/>
    </location>
</feature>
<feature type="compositionally biased region" description="Low complexity" evidence="1">
    <location>
        <begin position="115"/>
        <end position="125"/>
    </location>
</feature>